<sequence length="144" mass="15363">MDSDLITVEEMESSFDEELLLEPEGEGSTPSKSWAEQLEEMDRVWTAAAQRIIAERSGKVPTACSPDVEVLDTNNNITKQKSVDLLTQRSASPLAIVRLTITKPLRIPSVAVMVGLGMVGGRLGEVSIPAVGNGPNRGSGGEMV</sequence>
<gene>
    <name evidence="1" type="ORF">DPMN_108127</name>
</gene>
<accession>A0A9D4K8H3</accession>
<name>A0A9D4K8H3_DREPO</name>
<proteinExistence type="predicted"/>
<protein>
    <submittedName>
        <fullName evidence="1">Uncharacterized protein</fullName>
    </submittedName>
</protein>
<keyword evidence="2" id="KW-1185">Reference proteome</keyword>
<organism evidence="1 2">
    <name type="scientific">Dreissena polymorpha</name>
    <name type="common">Zebra mussel</name>
    <name type="synonym">Mytilus polymorpha</name>
    <dbReference type="NCBI Taxonomy" id="45954"/>
    <lineage>
        <taxon>Eukaryota</taxon>
        <taxon>Metazoa</taxon>
        <taxon>Spiralia</taxon>
        <taxon>Lophotrochozoa</taxon>
        <taxon>Mollusca</taxon>
        <taxon>Bivalvia</taxon>
        <taxon>Autobranchia</taxon>
        <taxon>Heteroconchia</taxon>
        <taxon>Euheterodonta</taxon>
        <taxon>Imparidentia</taxon>
        <taxon>Neoheterodontei</taxon>
        <taxon>Myida</taxon>
        <taxon>Dreissenoidea</taxon>
        <taxon>Dreissenidae</taxon>
        <taxon>Dreissena</taxon>
    </lineage>
</organism>
<comment type="caution">
    <text evidence="1">The sequence shown here is derived from an EMBL/GenBank/DDBJ whole genome shotgun (WGS) entry which is preliminary data.</text>
</comment>
<reference evidence="1" key="1">
    <citation type="journal article" date="2019" name="bioRxiv">
        <title>The Genome of the Zebra Mussel, Dreissena polymorpha: A Resource for Invasive Species Research.</title>
        <authorList>
            <person name="McCartney M.A."/>
            <person name="Auch B."/>
            <person name="Kono T."/>
            <person name="Mallez S."/>
            <person name="Zhang Y."/>
            <person name="Obille A."/>
            <person name="Becker A."/>
            <person name="Abrahante J.E."/>
            <person name="Garbe J."/>
            <person name="Badalamenti J.P."/>
            <person name="Herman A."/>
            <person name="Mangelson H."/>
            <person name="Liachko I."/>
            <person name="Sullivan S."/>
            <person name="Sone E.D."/>
            <person name="Koren S."/>
            <person name="Silverstein K.A.T."/>
            <person name="Beckman K.B."/>
            <person name="Gohl D.M."/>
        </authorList>
    </citation>
    <scope>NUCLEOTIDE SEQUENCE</scope>
    <source>
        <strain evidence="1">Duluth1</strain>
        <tissue evidence="1">Whole animal</tissue>
    </source>
</reference>
<dbReference type="AlphaFoldDB" id="A0A9D4K8H3"/>
<evidence type="ECO:0000313" key="1">
    <source>
        <dbReference type="EMBL" id="KAH3834792.1"/>
    </source>
</evidence>
<evidence type="ECO:0000313" key="2">
    <source>
        <dbReference type="Proteomes" id="UP000828390"/>
    </source>
</evidence>
<reference evidence="1" key="2">
    <citation type="submission" date="2020-11" db="EMBL/GenBank/DDBJ databases">
        <authorList>
            <person name="McCartney M.A."/>
            <person name="Auch B."/>
            <person name="Kono T."/>
            <person name="Mallez S."/>
            <person name="Becker A."/>
            <person name="Gohl D.M."/>
            <person name="Silverstein K.A.T."/>
            <person name="Koren S."/>
            <person name="Bechman K.B."/>
            <person name="Herman A."/>
            <person name="Abrahante J.E."/>
            <person name="Garbe J."/>
        </authorList>
    </citation>
    <scope>NUCLEOTIDE SEQUENCE</scope>
    <source>
        <strain evidence="1">Duluth1</strain>
        <tissue evidence="1">Whole animal</tissue>
    </source>
</reference>
<dbReference type="Proteomes" id="UP000828390">
    <property type="component" value="Unassembled WGS sequence"/>
</dbReference>
<dbReference type="EMBL" id="JAIWYP010000004">
    <property type="protein sequence ID" value="KAH3834792.1"/>
    <property type="molecule type" value="Genomic_DNA"/>
</dbReference>